<dbReference type="InterPro" id="IPR036397">
    <property type="entry name" value="RNaseH_sf"/>
</dbReference>
<dbReference type="InterPro" id="IPR001584">
    <property type="entry name" value="Integrase_cat-core"/>
</dbReference>
<dbReference type="GO" id="GO:0046872">
    <property type="term" value="F:metal ion binding"/>
    <property type="evidence" value="ECO:0007669"/>
    <property type="project" value="UniProtKB-KW"/>
</dbReference>
<keyword evidence="1" id="KW-0479">Metal-binding</keyword>
<sequence length="816" mass="92292">MMKSSPICLLSKAFKNKSWLWHRHLNHFNFGTINDLARKDLVRGLPRLKFKKDHLCSACKLGKSKKHTHKPKAENTNLEVLHTLHMNLCGPMRVQTINGKKYILVIVDDYSRFTWAKFLRSKDETPEFVIKFLKQIQVGLNKTVRYIRTNNGTEFVNQILTEYYENVSIFHQKSVSRTPQYNDVVKRRNHALVEAARTTLIFSKASMFLWAEAVASACYTKNQSLIHTRHNKIPYELVHAKKPNITFIHVFGALCYPTNDSDDLRKLQPTTDIRIFVGYPPSRKVLVLVITVGTPSSTTIDQDALCPSHSPSSSAFQSLSLLQGVAAVSTIIEVNPFAPVDNDPLANVFALEPSSEASSSRDAIRIFITNATSKNMIIYQMDVKTIFLNGELKEKVYISQPEGFIDPDYPTHVYHLKKALYEQVENGMVELYFVTIDYQLADIFTKALPRERFEFLLSRLGMKSMTSKTLKHLQEAEDEQMANENVPTQAPTRYDDQILPFAAWVPIGKSNFVLDLQKNPIFQISMDIFQNTNFFRAFTASASLDETRFTLDANLLREALEITPINQAHQFVSPSSGDAIMDFVNQLGYTEVIHFVSRMAAQIPSSSDALGLASPFYLAEEDFKLGKLKFVPKGEIDEVFGMPIPEELISNNIRKEPYYNAYLEVVAKHDMKMSVENEGKKKIVSTKQPKSKPAVEKASKPVPVPKSKASTERPSKASGDKPPKPKPAKENSTKTTLPQPTGKGKVVKVRKAKSQFHLVDEPDEEPDHSEPKPKLVHQGARSDKTSSRGDTKVLQITKELKEDGGKQENTKKRLWN</sequence>
<gene>
    <name evidence="5" type="ORF">Tci_039747</name>
</gene>
<comment type="caution">
    <text evidence="5">The sequence shown here is derived from an EMBL/GenBank/DDBJ whole genome shotgun (WGS) entry which is preliminary data.</text>
</comment>
<dbReference type="Gene3D" id="3.30.420.10">
    <property type="entry name" value="Ribonuclease H-like superfamily/Ribonuclease H"/>
    <property type="match status" value="1"/>
</dbReference>
<feature type="domain" description="Integrase catalytic" evidence="4">
    <location>
        <begin position="67"/>
        <end position="242"/>
    </location>
</feature>
<dbReference type="GO" id="GO:0016787">
    <property type="term" value="F:hydrolase activity"/>
    <property type="evidence" value="ECO:0007669"/>
    <property type="project" value="UniProtKB-KW"/>
</dbReference>
<accession>A0A6L2M2V0</accession>
<dbReference type="Pfam" id="PF13976">
    <property type="entry name" value="gag_pre-integrs"/>
    <property type="match status" value="1"/>
</dbReference>
<dbReference type="GO" id="GO:0003676">
    <property type="term" value="F:nucleic acid binding"/>
    <property type="evidence" value="ECO:0007669"/>
    <property type="project" value="InterPro"/>
</dbReference>
<proteinExistence type="predicted"/>
<evidence type="ECO:0000256" key="1">
    <source>
        <dbReference type="ARBA" id="ARBA00022723"/>
    </source>
</evidence>
<dbReference type="InterPro" id="IPR012337">
    <property type="entry name" value="RNaseH-like_sf"/>
</dbReference>
<dbReference type="PROSITE" id="PS50994">
    <property type="entry name" value="INTEGRASE"/>
    <property type="match status" value="1"/>
</dbReference>
<reference evidence="5" key="1">
    <citation type="journal article" date="2019" name="Sci. Rep.">
        <title>Draft genome of Tanacetum cinerariifolium, the natural source of mosquito coil.</title>
        <authorList>
            <person name="Yamashiro T."/>
            <person name="Shiraishi A."/>
            <person name="Satake H."/>
            <person name="Nakayama K."/>
        </authorList>
    </citation>
    <scope>NUCLEOTIDE SEQUENCE</scope>
</reference>
<dbReference type="AlphaFoldDB" id="A0A6L2M2V0"/>
<dbReference type="Pfam" id="PF00665">
    <property type="entry name" value="rve"/>
    <property type="match status" value="1"/>
</dbReference>
<keyword evidence="2" id="KW-0378">Hydrolase</keyword>
<feature type="compositionally biased region" description="Basic and acidic residues" evidence="3">
    <location>
        <begin position="798"/>
        <end position="816"/>
    </location>
</feature>
<feature type="compositionally biased region" description="Basic and acidic residues" evidence="3">
    <location>
        <begin position="780"/>
        <end position="791"/>
    </location>
</feature>
<name>A0A6L2M2V0_TANCI</name>
<dbReference type="InterPro" id="IPR025724">
    <property type="entry name" value="GAG-pre-integrase_dom"/>
</dbReference>
<feature type="compositionally biased region" description="Basic and acidic residues" evidence="3">
    <location>
        <begin position="709"/>
        <end position="732"/>
    </location>
</feature>
<dbReference type="PANTHER" id="PTHR42648">
    <property type="entry name" value="TRANSPOSASE, PUTATIVE-RELATED"/>
    <property type="match status" value="1"/>
</dbReference>
<organism evidence="5">
    <name type="scientific">Tanacetum cinerariifolium</name>
    <name type="common">Dalmatian daisy</name>
    <name type="synonym">Chrysanthemum cinerariifolium</name>
    <dbReference type="NCBI Taxonomy" id="118510"/>
    <lineage>
        <taxon>Eukaryota</taxon>
        <taxon>Viridiplantae</taxon>
        <taxon>Streptophyta</taxon>
        <taxon>Embryophyta</taxon>
        <taxon>Tracheophyta</taxon>
        <taxon>Spermatophyta</taxon>
        <taxon>Magnoliopsida</taxon>
        <taxon>eudicotyledons</taxon>
        <taxon>Gunneridae</taxon>
        <taxon>Pentapetalae</taxon>
        <taxon>asterids</taxon>
        <taxon>campanulids</taxon>
        <taxon>Asterales</taxon>
        <taxon>Asteraceae</taxon>
        <taxon>Asteroideae</taxon>
        <taxon>Anthemideae</taxon>
        <taxon>Anthemidinae</taxon>
        <taxon>Tanacetum</taxon>
    </lineage>
</organism>
<dbReference type="Pfam" id="PF07727">
    <property type="entry name" value="RVT_2"/>
    <property type="match status" value="1"/>
</dbReference>
<dbReference type="PANTHER" id="PTHR42648:SF18">
    <property type="entry name" value="RETROTRANSPOSON, UNCLASSIFIED-LIKE PROTEIN"/>
    <property type="match status" value="1"/>
</dbReference>
<protein>
    <submittedName>
        <fullName evidence="5">Ribonuclease H-like domain-containing protein</fullName>
    </submittedName>
</protein>
<evidence type="ECO:0000256" key="3">
    <source>
        <dbReference type="SAM" id="MobiDB-lite"/>
    </source>
</evidence>
<dbReference type="InterPro" id="IPR039537">
    <property type="entry name" value="Retrotran_Ty1/copia-like"/>
</dbReference>
<dbReference type="SUPFAM" id="SSF53098">
    <property type="entry name" value="Ribonuclease H-like"/>
    <property type="match status" value="1"/>
</dbReference>
<feature type="compositionally biased region" description="Basic residues" evidence="3">
    <location>
        <begin position="745"/>
        <end position="754"/>
    </location>
</feature>
<dbReference type="EMBL" id="BKCJ010005626">
    <property type="protein sequence ID" value="GEU67769.1"/>
    <property type="molecule type" value="Genomic_DNA"/>
</dbReference>
<evidence type="ECO:0000259" key="4">
    <source>
        <dbReference type="PROSITE" id="PS50994"/>
    </source>
</evidence>
<evidence type="ECO:0000313" key="5">
    <source>
        <dbReference type="EMBL" id="GEU67769.1"/>
    </source>
</evidence>
<evidence type="ECO:0000256" key="2">
    <source>
        <dbReference type="ARBA" id="ARBA00022801"/>
    </source>
</evidence>
<dbReference type="InterPro" id="IPR013103">
    <property type="entry name" value="RVT_2"/>
</dbReference>
<dbReference type="GO" id="GO:0015074">
    <property type="term" value="P:DNA integration"/>
    <property type="evidence" value="ECO:0007669"/>
    <property type="project" value="InterPro"/>
</dbReference>
<feature type="region of interest" description="Disordered" evidence="3">
    <location>
        <begin position="677"/>
        <end position="816"/>
    </location>
</feature>